<keyword evidence="2" id="KW-1185">Reference proteome</keyword>
<accession>A0ABP8B2K4</accession>
<proteinExistence type="predicted"/>
<reference evidence="2" key="1">
    <citation type="journal article" date="2019" name="Int. J. Syst. Evol. Microbiol.">
        <title>The Global Catalogue of Microorganisms (GCM) 10K type strain sequencing project: providing services to taxonomists for standard genome sequencing and annotation.</title>
        <authorList>
            <consortium name="The Broad Institute Genomics Platform"/>
            <consortium name="The Broad Institute Genome Sequencing Center for Infectious Disease"/>
            <person name="Wu L."/>
            <person name="Ma J."/>
        </authorList>
    </citation>
    <scope>NUCLEOTIDE SEQUENCE [LARGE SCALE GENOMIC DNA]</scope>
    <source>
        <strain evidence="2">JCM 17626</strain>
    </source>
</reference>
<gene>
    <name evidence="1" type="ORF">GCM10022289_01240</name>
</gene>
<organism evidence="1 2">
    <name type="scientific">Pedobacter jeongneungensis</name>
    <dbReference type="NCBI Taxonomy" id="947309"/>
    <lineage>
        <taxon>Bacteria</taxon>
        <taxon>Pseudomonadati</taxon>
        <taxon>Bacteroidota</taxon>
        <taxon>Sphingobacteriia</taxon>
        <taxon>Sphingobacteriales</taxon>
        <taxon>Sphingobacteriaceae</taxon>
        <taxon>Pedobacter</taxon>
    </lineage>
</organism>
<evidence type="ECO:0000313" key="2">
    <source>
        <dbReference type="Proteomes" id="UP001501772"/>
    </source>
</evidence>
<protein>
    <recommendedName>
        <fullName evidence="3">Mutator family transposase</fullName>
    </recommendedName>
</protein>
<evidence type="ECO:0008006" key="3">
    <source>
        <dbReference type="Google" id="ProtNLM"/>
    </source>
</evidence>
<comment type="caution">
    <text evidence="1">The sequence shown here is derived from an EMBL/GenBank/DDBJ whole genome shotgun (WGS) entry which is preliminary data.</text>
</comment>
<dbReference type="RefSeq" id="WP_344848335.1">
    <property type="nucleotide sequence ID" value="NZ_BAABBY010000001.1"/>
</dbReference>
<name>A0ABP8B2K4_9SPHI</name>
<sequence>MRKIEPPFELVLDGRQIMVSEHEFGSNRVFHVNFGGWKKPLVIAIGIGIRDQKFWTSIPQGRQAEAQEIGKLIAEHIRANRKESCVITTDRK</sequence>
<dbReference type="Proteomes" id="UP001501772">
    <property type="component" value="Unassembled WGS sequence"/>
</dbReference>
<evidence type="ECO:0000313" key="1">
    <source>
        <dbReference type="EMBL" id="GAA4196090.1"/>
    </source>
</evidence>
<dbReference type="EMBL" id="BAABBY010000001">
    <property type="protein sequence ID" value="GAA4196090.1"/>
    <property type="molecule type" value="Genomic_DNA"/>
</dbReference>